<accession>A0A840PMQ9</accession>
<evidence type="ECO:0000256" key="1">
    <source>
        <dbReference type="SAM" id="MobiDB-lite"/>
    </source>
</evidence>
<feature type="transmembrane region" description="Helical" evidence="2">
    <location>
        <begin position="92"/>
        <end position="115"/>
    </location>
</feature>
<feature type="compositionally biased region" description="Basic residues" evidence="1">
    <location>
        <begin position="192"/>
        <end position="216"/>
    </location>
</feature>
<feature type="transmembrane region" description="Helical" evidence="2">
    <location>
        <begin position="121"/>
        <end position="140"/>
    </location>
</feature>
<dbReference type="Proteomes" id="UP000578449">
    <property type="component" value="Unassembled WGS sequence"/>
</dbReference>
<name>A0A840PMQ9_9ACTN</name>
<dbReference type="RefSeq" id="WP_246519387.1">
    <property type="nucleotide sequence ID" value="NZ_BAABIX010000016.1"/>
</dbReference>
<evidence type="ECO:0000313" key="3">
    <source>
        <dbReference type="EMBL" id="MBB5139071.1"/>
    </source>
</evidence>
<feature type="transmembrane region" description="Helical" evidence="2">
    <location>
        <begin position="67"/>
        <end position="85"/>
    </location>
</feature>
<sequence length="216" mass="22468">MTRARLAAAVVLAPLLQVVLAERLPVRPDLVLLVTVVAGLSRGPVAGAVAGFAAGLMTDLIPPALPPAGRTALVLCLTGYLCGLLRGLPAPAGIALGVAAGRIAFACAALLPGVWPAPAQHPLAAVPYDLLLSPLVWFLLARRRRDRHRIPLERITDATSLASSPARGAPDGGRAVRLAARPPVAGADPGRRALRTGRGRRPRAARRHPGRARAHR</sequence>
<keyword evidence="2" id="KW-0472">Membrane</keyword>
<proteinExistence type="predicted"/>
<dbReference type="EMBL" id="JACHGN010000027">
    <property type="protein sequence ID" value="MBB5139071.1"/>
    <property type="molecule type" value="Genomic_DNA"/>
</dbReference>
<keyword evidence="2" id="KW-1133">Transmembrane helix</keyword>
<keyword evidence="4" id="KW-1185">Reference proteome</keyword>
<feature type="compositionally biased region" description="Low complexity" evidence="1">
    <location>
        <begin position="172"/>
        <end position="187"/>
    </location>
</feature>
<gene>
    <name evidence="3" type="ORF">HNP84_008834</name>
</gene>
<reference evidence="3 4" key="1">
    <citation type="submission" date="2020-08" db="EMBL/GenBank/DDBJ databases">
        <title>Genomic Encyclopedia of Type Strains, Phase IV (KMG-IV): sequencing the most valuable type-strain genomes for metagenomic binning, comparative biology and taxonomic classification.</title>
        <authorList>
            <person name="Goeker M."/>
        </authorList>
    </citation>
    <scope>NUCLEOTIDE SEQUENCE [LARGE SCALE GENOMIC DNA]</scope>
    <source>
        <strain evidence="3 4">DSM 45615</strain>
    </source>
</reference>
<organism evidence="3 4">
    <name type="scientific">Thermocatellispora tengchongensis</name>
    <dbReference type="NCBI Taxonomy" id="1073253"/>
    <lineage>
        <taxon>Bacteria</taxon>
        <taxon>Bacillati</taxon>
        <taxon>Actinomycetota</taxon>
        <taxon>Actinomycetes</taxon>
        <taxon>Streptosporangiales</taxon>
        <taxon>Streptosporangiaceae</taxon>
        <taxon>Thermocatellispora</taxon>
    </lineage>
</organism>
<dbReference type="AlphaFoldDB" id="A0A840PMQ9"/>
<keyword evidence="2" id="KW-0812">Transmembrane</keyword>
<evidence type="ECO:0000256" key="2">
    <source>
        <dbReference type="SAM" id="Phobius"/>
    </source>
</evidence>
<comment type="caution">
    <text evidence="3">The sequence shown here is derived from an EMBL/GenBank/DDBJ whole genome shotgun (WGS) entry which is preliminary data.</text>
</comment>
<protein>
    <submittedName>
        <fullName evidence="3">Rod shape-determining protein MreD</fullName>
    </submittedName>
</protein>
<evidence type="ECO:0000313" key="4">
    <source>
        <dbReference type="Proteomes" id="UP000578449"/>
    </source>
</evidence>
<feature type="region of interest" description="Disordered" evidence="1">
    <location>
        <begin position="161"/>
        <end position="216"/>
    </location>
</feature>